<proteinExistence type="predicted"/>
<gene>
    <name evidence="1" type="ORF">GDO81_008163</name>
</gene>
<dbReference type="Proteomes" id="UP000824782">
    <property type="component" value="Unassembled WGS sequence"/>
</dbReference>
<keyword evidence="2" id="KW-1185">Reference proteome</keyword>
<sequence>MRGRCATVLLTFLTYQQEWSTLTQGKLDCFPSALLLFCLPEHACVSQGRRWGVVSLVAVVIEFALFTTYGGKIDAGTEGICNYICIVLRLVPTIVKSLENILKSFYHCDQASECNKSLMLL</sequence>
<evidence type="ECO:0000313" key="1">
    <source>
        <dbReference type="EMBL" id="KAG8582674.1"/>
    </source>
</evidence>
<dbReference type="AlphaFoldDB" id="A0AAV7CD80"/>
<reference evidence="1" key="1">
    <citation type="thesis" date="2020" institute="ProQuest LLC" country="789 East Eisenhower Parkway, Ann Arbor, MI, USA">
        <title>Comparative Genomics and Chromosome Evolution.</title>
        <authorList>
            <person name="Mudd A.B."/>
        </authorList>
    </citation>
    <scope>NUCLEOTIDE SEQUENCE</scope>
    <source>
        <strain evidence="1">237g6f4</strain>
        <tissue evidence="1">Blood</tissue>
    </source>
</reference>
<evidence type="ECO:0000313" key="2">
    <source>
        <dbReference type="Proteomes" id="UP000824782"/>
    </source>
</evidence>
<accession>A0AAV7CD80</accession>
<protein>
    <submittedName>
        <fullName evidence="1">Uncharacterized protein</fullName>
    </submittedName>
</protein>
<dbReference type="EMBL" id="WNYA01000003">
    <property type="protein sequence ID" value="KAG8582674.1"/>
    <property type="molecule type" value="Genomic_DNA"/>
</dbReference>
<name>A0AAV7CD80_ENGPU</name>
<comment type="caution">
    <text evidence="1">The sequence shown here is derived from an EMBL/GenBank/DDBJ whole genome shotgun (WGS) entry which is preliminary data.</text>
</comment>
<organism evidence="1 2">
    <name type="scientific">Engystomops pustulosus</name>
    <name type="common">Tungara frog</name>
    <name type="synonym">Physalaemus pustulosus</name>
    <dbReference type="NCBI Taxonomy" id="76066"/>
    <lineage>
        <taxon>Eukaryota</taxon>
        <taxon>Metazoa</taxon>
        <taxon>Chordata</taxon>
        <taxon>Craniata</taxon>
        <taxon>Vertebrata</taxon>
        <taxon>Euteleostomi</taxon>
        <taxon>Amphibia</taxon>
        <taxon>Batrachia</taxon>
        <taxon>Anura</taxon>
        <taxon>Neobatrachia</taxon>
        <taxon>Hyloidea</taxon>
        <taxon>Leptodactylidae</taxon>
        <taxon>Leiuperinae</taxon>
        <taxon>Engystomops</taxon>
    </lineage>
</organism>